<dbReference type="GO" id="GO:0019677">
    <property type="term" value="P:NAD+ catabolic process"/>
    <property type="evidence" value="ECO:0007669"/>
    <property type="project" value="TreeGrafter"/>
</dbReference>
<feature type="domain" description="Nudix hydrolase" evidence="10">
    <location>
        <begin position="180"/>
        <end position="305"/>
    </location>
</feature>
<comment type="catalytic activity">
    <reaction evidence="9">
        <text>a 5'-end NAD(+)-phospho-ribonucleoside in mRNA + H2O = a 5'-end phospho-adenosine-phospho-ribonucleoside in mRNA + beta-nicotinamide D-ribonucleotide + 2 H(+)</text>
        <dbReference type="Rhea" id="RHEA:60876"/>
        <dbReference type="Rhea" id="RHEA-COMP:15698"/>
        <dbReference type="Rhea" id="RHEA-COMP:15719"/>
        <dbReference type="ChEBI" id="CHEBI:14649"/>
        <dbReference type="ChEBI" id="CHEBI:15377"/>
        <dbReference type="ChEBI" id="CHEBI:15378"/>
        <dbReference type="ChEBI" id="CHEBI:144029"/>
        <dbReference type="ChEBI" id="CHEBI:144051"/>
    </reaction>
    <physiologicalReaction direction="left-to-right" evidence="9">
        <dbReference type="Rhea" id="RHEA:60877"/>
    </physiologicalReaction>
</comment>
<evidence type="ECO:0000256" key="8">
    <source>
        <dbReference type="ARBA" id="ARBA00023027"/>
    </source>
</evidence>
<keyword evidence="5" id="KW-0479">Metal-binding</keyword>
<dbReference type="GO" id="GO:0005829">
    <property type="term" value="C:cytosol"/>
    <property type="evidence" value="ECO:0007669"/>
    <property type="project" value="TreeGrafter"/>
</dbReference>
<evidence type="ECO:0000256" key="3">
    <source>
        <dbReference type="ARBA" id="ARBA00009595"/>
    </source>
</evidence>
<dbReference type="STRING" id="1449976.KALB_1030"/>
<dbReference type="PATRIC" id="fig|1449976.3.peg.1033"/>
<evidence type="ECO:0000259" key="10">
    <source>
        <dbReference type="PROSITE" id="PS51462"/>
    </source>
</evidence>
<protein>
    <recommendedName>
        <fullName evidence="4">NAD(+) diphosphatase</fullName>
        <ecNumber evidence="4">3.6.1.22</ecNumber>
    </recommendedName>
</protein>
<dbReference type="PROSITE" id="PS51462">
    <property type="entry name" value="NUDIX"/>
    <property type="match status" value="1"/>
</dbReference>
<dbReference type="Pfam" id="PF09297">
    <property type="entry name" value="Zn_ribbon_NUD"/>
    <property type="match status" value="1"/>
</dbReference>
<comment type="cofactor">
    <cofactor evidence="2">
        <name>Zn(2+)</name>
        <dbReference type="ChEBI" id="CHEBI:29105"/>
    </cofactor>
</comment>
<proteinExistence type="inferred from homology"/>
<keyword evidence="7" id="KW-0460">Magnesium</keyword>
<keyword evidence="8" id="KW-0520">NAD</keyword>
<dbReference type="Pfam" id="PF09296">
    <property type="entry name" value="NUDIX-like"/>
    <property type="match status" value="1"/>
</dbReference>
<dbReference type="InterPro" id="IPR015376">
    <property type="entry name" value="Znr_NADH_PPase"/>
</dbReference>
<dbReference type="InterPro" id="IPR015375">
    <property type="entry name" value="NADH_PPase-like_N"/>
</dbReference>
<dbReference type="EC" id="3.6.1.22" evidence="4"/>
<name>W5VZQ3_9PSEU</name>
<dbReference type="eggNOG" id="COG2816">
    <property type="taxonomic scope" value="Bacteria"/>
</dbReference>
<evidence type="ECO:0000256" key="9">
    <source>
        <dbReference type="ARBA" id="ARBA00023679"/>
    </source>
</evidence>
<evidence type="ECO:0000256" key="4">
    <source>
        <dbReference type="ARBA" id="ARBA00012381"/>
    </source>
</evidence>
<evidence type="ECO:0000256" key="7">
    <source>
        <dbReference type="ARBA" id="ARBA00022842"/>
    </source>
</evidence>
<evidence type="ECO:0000313" key="12">
    <source>
        <dbReference type="Proteomes" id="UP000019225"/>
    </source>
</evidence>
<dbReference type="InterPro" id="IPR049734">
    <property type="entry name" value="NudC-like_C"/>
</dbReference>
<dbReference type="GO" id="GO:0006742">
    <property type="term" value="P:NADP+ catabolic process"/>
    <property type="evidence" value="ECO:0007669"/>
    <property type="project" value="TreeGrafter"/>
</dbReference>
<dbReference type="EMBL" id="CP007155">
    <property type="protein sequence ID" value="AHH94403.1"/>
    <property type="molecule type" value="Genomic_DNA"/>
</dbReference>
<dbReference type="Pfam" id="PF00293">
    <property type="entry name" value="NUDIX"/>
    <property type="match status" value="1"/>
</dbReference>
<gene>
    <name evidence="11" type="ORF">KALB_1030</name>
</gene>
<dbReference type="GO" id="GO:0035529">
    <property type="term" value="F:NADH pyrophosphatase activity"/>
    <property type="evidence" value="ECO:0007669"/>
    <property type="project" value="TreeGrafter"/>
</dbReference>
<dbReference type="RefSeq" id="WP_030109416.1">
    <property type="nucleotide sequence ID" value="NZ_CP007155.1"/>
</dbReference>
<dbReference type="PANTHER" id="PTHR42904">
    <property type="entry name" value="NUDIX HYDROLASE, NUDC SUBFAMILY"/>
    <property type="match status" value="1"/>
</dbReference>
<dbReference type="PANTHER" id="PTHR42904:SF6">
    <property type="entry name" value="NAD-CAPPED RNA HYDROLASE NUDT12"/>
    <property type="match status" value="1"/>
</dbReference>
<comment type="similarity">
    <text evidence="3">Belongs to the Nudix hydrolase family. NudC subfamily.</text>
</comment>
<dbReference type="InterPro" id="IPR015797">
    <property type="entry name" value="NUDIX_hydrolase-like_dom_sf"/>
</dbReference>
<dbReference type="PROSITE" id="PS00893">
    <property type="entry name" value="NUDIX_BOX"/>
    <property type="match status" value="1"/>
</dbReference>
<comment type="cofactor">
    <cofactor evidence="1">
        <name>Mg(2+)</name>
        <dbReference type="ChEBI" id="CHEBI:18420"/>
    </cofactor>
</comment>
<accession>W5VZQ3</accession>
<dbReference type="CDD" id="cd03429">
    <property type="entry name" value="NUDIX_NADH_pyrophosphatase_Nudt13"/>
    <property type="match status" value="1"/>
</dbReference>
<evidence type="ECO:0000256" key="5">
    <source>
        <dbReference type="ARBA" id="ARBA00022723"/>
    </source>
</evidence>
<dbReference type="InterPro" id="IPR000086">
    <property type="entry name" value="NUDIX_hydrolase_dom"/>
</dbReference>
<sequence>MTSCAQRFQLDELPALSRTAIDRNDLLRDKAERLVELWPTAKVLPLDKHGRAPMARGQDGLRLDLRPTQSYGSAPPAGSVLLGAQDGTCYWGLRAEPDGPVQEGFGWEATIPEGDGIIWQDLRMAGGVLSDVDAGLLTTAVAVLSWHGHSGFCARCGSATEPKRAGWARHCTGCGHEEYPRTDPAVICLVHDGADQVLLARQPTWPADRYSVLAGFVEGGESLEACVAREVEEEVGVRVRDIHYLGSQPWPFPRSLMVGFAAVADPSVPLVPADGEIESAFWVGRDKLREALAAGGSAPGLILPGITSIARRMLESWASS</sequence>
<evidence type="ECO:0000256" key="6">
    <source>
        <dbReference type="ARBA" id="ARBA00022801"/>
    </source>
</evidence>
<dbReference type="SUPFAM" id="SSF55811">
    <property type="entry name" value="Nudix"/>
    <property type="match status" value="1"/>
</dbReference>
<organism evidence="11 12">
    <name type="scientific">Kutzneria albida DSM 43870</name>
    <dbReference type="NCBI Taxonomy" id="1449976"/>
    <lineage>
        <taxon>Bacteria</taxon>
        <taxon>Bacillati</taxon>
        <taxon>Actinomycetota</taxon>
        <taxon>Actinomycetes</taxon>
        <taxon>Pseudonocardiales</taxon>
        <taxon>Pseudonocardiaceae</taxon>
        <taxon>Kutzneria</taxon>
    </lineage>
</organism>
<dbReference type="HOGENOM" id="CLU_037162_0_4_11"/>
<dbReference type="Proteomes" id="UP000019225">
    <property type="component" value="Chromosome"/>
</dbReference>
<keyword evidence="6 11" id="KW-0378">Hydrolase</keyword>
<dbReference type="Gene3D" id="3.90.79.10">
    <property type="entry name" value="Nucleoside Triphosphate Pyrophosphohydrolase"/>
    <property type="match status" value="1"/>
</dbReference>
<reference evidence="11 12" key="1">
    <citation type="journal article" date="2014" name="BMC Genomics">
        <title>Complete genome sequence of producer of the glycopeptide antibiotic Aculeximycin Kutzneria albida DSM 43870T, a representative of minor genus of Pseudonocardiaceae.</title>
        <authorList>
            <person name="Rebets Y."/>
            <person name="Tokovenko B."/>
            <person name="Lushchyk I."/>
            <person name="Ruckert C."/>
            <person name="Zaburannyi N."/>
            <person name="Bechthold A."/>
            <person name="Kalinowski J."/>
            <person name="Luzhetskyy A."/>
        </authorList>
    </citation>
    <scope>NUCLEOTIDE SEQUENCE [LARGE SCALE GENOMIC DNA]</scope>
    <source>
        <strain evidence="11">DSM 43870</strain>
    </source>
</reference>
<dbReference type="KEGG" id="kal:KALB_1030"/>
<dbReference type="InterPro" id="IPR050241">
    <property type="entry name" value="NAD-cap_RNA_hydrolase_NudC"/>
</dbReference>
<evidence type="ECO:0000256" key="1">
    <source>
        <dbReference type="ARBA" id="ARBA00001946"/>
    </source>
</evidence>
<dbReference type="GO" id="GO:0046872">
    <property type="term" value="F:metal ion binding"/>
    <property type="evidence" value="ECO:0007669"/>
    <property type="project" value="UniProtKB-KW"/>
</dbReference>
<evidence type="ECO:0000313" key="11">
    <source>
        <dbReference type="EMBL" id="AHH94403.1"/>
    </source>
</evidence>
<keyword evidence="12" id="KW-1185">Reference proteome</keyword>
<dbReference type="NCBIfam" id="NF001299">
    <property type="entry name" value="PRK00241.1"/>
    <property type="match status" value="1"/>
</dbReference>
<dbReference type="AlphaFoldDB" id="W5VZQ3"/>
<dbReference type="InterPro" id="IPR020084">
    <property type="entry name" value="NUDIX_hydrolase_CS"/>
</dbReference>
<dbReference type="Gene3D" id="3.90.79.20">
    <property type="match status" value="1"/>
</dbReference>
<dbReference type="GO" id="GO:0110153">
    <property type="term" value="F:RNA NAD-cap (NMN-forming) hydrolase activity"/>
    <property type="evidence" value="ECO:0007669"/>
    <property type="project" value="RHEA"/>
</dbReference>
<evidence type="ECO:0000256" key="2">
    <source>
        <dbReference type="ARBA" id="ARBA00001947"/>
    </source>
</evidence>